<accession>A0A383B254</accession>
<evidence type="ECO:0000313" key="1">
    <source>
        <dbReference type="EMBL" id="SVE13954.1"/>
    </source>
</evidence>
<reference evidence="1" key="1">
    <citation type="submission" date="2018-05" db="EMBL/GenBank/DDBJ databases">
        <authorList>
            <person name="Lanie J.A."/>
            <person name="Ng W.-L."/>
            <person name="Kazmierczak K.M."/>
            <person name="Andrzejewski T.M."/>
            <person name="Davidsen T.M."/>
            <person name="Wayne K.J."/>
            <person name="Tettelin H."/>
            <person name="Glass J.I."/>
            <person name="Rusch D."/>
            <person name="Podicherti R."/>
            <person name="Tsui H.-C.T."/>
            <person name="Winkler M.E."/>
        </authorList>
    </citation>
    <scope>NUCLEOTIDE SEQUENCE</scope>
</reference>
<dbReference type="AlphaFoldDB" id="A0A383B254"/>
<gene>
    <name evidence="1" type="ORF">METZ01_LOCUS466808</name>
</gene>
<protein>
    <submittedName>
        <fullName evidence="1">Uncharacterized protein</fullName>
    </submittedName>
</protein>
<proteinExistence type="predicted"/>
<organism evidence="1">
    <name type="scientific">marine metagenome</name>
    <dbReference type="NCBI Taxonomy" id="408172"/>
    <lineage>
        <taxon>unclassified sequences</taxon>
        <taxon>metagenomes</taxon>
        <taxon>ecological metagenomes</taxon>
    </lineage>
</organism>
<name>A0A383B254_9ZZZZ</name>
<dbReference type="EMBL" id="UINC01196791">
    <property type="protein sequence ID" value="SVE13954.1"/>
    <property type="molecule type" value="Genomic_DNA"/>
</dbReference>
<sequence length="154" mass="17804">MKKYEKNFSGKYEQDADSVLEKKGVDPGEPLILATLGDITKDVYEEFMIDSIGDTMADKQRNALDKTFKHLSIIQVEKWRDEYKKKGYVMLHSPMLGESFYLARDTQAFNLLKNQELVVFMESELPKLKGLEKDDIYWLHQGKKFGGTIIKEAT</sequence>